<name>N8ZTE6_9GAMM</name>
<evidence type="ECO:0000313" key="2">
    <source>
        <dbReference type="EMBL" id="ENV34770.1"/>
    </source>
</evidence>
<feature type="domain" description="Glycosyltransferase 2-like" evidence="1">
    <location>
        <begin position="6"/>
        <end position="141"/>
    </location>
</feature>
<evidence type="ECO:0000259" key="1">
    <source>
        <dbReference type="Pfam" id="PF00535"/>
    </source>
</evidence>
<dbReference type="GeneID" id="84208489"/>
<dbReference type="AlphaFoldDB" id="N8ZTE6"/>
<dbReference type="STRING" id="202952.GCA_000747725_00500"/>
<reference evidence="2 3" key="1">
    <citation type="submission" date="2013-02" db="EMBL/GenBank/DDBJ databases">
        <title>The Genome Sequence of Acinetobacter gerneri CIP 107464.</title>
        <authorList>
            <consortium name="The Broad Institute Genome Sequencing Platform"/>
            <consortium name="The Broad Institute Genome Sequencing Center for Infectious Disease"/>
            <person name="Cerqueira G."/>
            <person name="Feldgarden M."/>
            <person name="Courvalin P."/>
            <person name="Perichon B."/>
            <person name="Grillot-Courvalin C."/>
            <person name="Clermont D."/>
            <person name="Rocha E."/>
            <person name="Yoon E.-J."/>
            <person name="Nemec A."/>
            <person name="Walker B."/>
            <person name="Young S.K."/>
            <person name="Zeng Q."/>
            <person name="Gargeya S."/>
            <person name="Fitzgerald M."/>
            <person name="Haas B."/>
            <person name="Abouelleil A."/>
            <person name="Alvarado L."/>
            <person name="Arachchi H.M."/>
            <person name="Berlin A.M."/>
            <person name="Chapman S.B."/>
            <person name="Dewar J."/>
            <person name="Goldberg J."/>
            <person name="Griggs A."/>
            <person name="Gujja S."/>
            <person name="Hansen M."/>
            <person name="Howarth C."/>
            <person name="Imamovic A."/>
            <person name="Larimer J."/>
            <person name="McCowan C."/>
            <person name="Murphy C."/>
            <person name="Neiman D."/>
            <person name="Pearson M."/>
            <person name="Priest M."/>
            <person name="Roberts A."/>
            <person name="Saif S."/>
            <person name="Shea T."/>
            <person name="Sisk P."/>
            <person name="Sykes S."/>
            <person name="Wortman J."/>
            <person name="Nusbaum C."/>
            <person name="Birren B."/>
        </authorList>
    </citation>
    <scope>NUCLEOTIDE SEQUENCE [LARGE SCALE GENOMIC DNA]</scope>
    <source>
        <strain evidence="2 3">CIP 107464</strain>
    </source>
</reference>
<dbReference type="EMBL" id="APPN01000052">
    <property type="protein sequence ID" value="ENV34770.1"/>
    <property type="molecule type" value="Genomic_DNA"/>
</dbReference>
<organism evidence="2 3">
    <name type="scientific">Acinetobacter gerneri DSM 14967 = CIP 107464 = MTCC 9824</name>
    <dbReference type="NCBI Taxonomy" id="1120926"/>
    <lineage>
        <taxon>Bacteria</taxon>
        <taxon>Pseudomonadati</taxon>
        <taxon>Pseudomonadota</taxon>
        <taxon>Gammaproteobacteria</taxon>
        <taxon>Moraxellales</taxon>
        <taxon>Moraxellaceae</taxon>
        <taxon>Acinetobacter</taxon>
    </lineage>
</organism>
<keyword evidence="3" id="KW-1185">Reference proteome</keyword>
<accession>N8ZTE6</accession>
<dbReference type="HOGENOM" id="CLU_023845_0_4_6"/>
<evidence type="ECO:0000313" key="3">
    <source>
        <dbReference type="Proteomes" id="UP000013117"/>
    </source>
</evidence>
<dbReference type="Proteomes" id="UP000013117">
    <property type="component" value="Unassembled WGS sequence"/>
</dbReference>
<dbReference type="RefSeq" id="WP_004858516.1">
    <property type="nucleotide sequence ID" value="NZ_ASYY01000116.1"/>
</dbReference>
<dbReference type="PANTHER" id="PTHR43179:SF10">
    <property type="entry name" value="GLYCOSYL TRANSFERASE"/>
    <property type="match status" value="1"/>
</dbReference>
<dbReference type="Gene3D" id="3.90.550.10">
    <property type="entry name" value="Spore Coat Polysaccharide Biosynthesis Protein SpsA, Chain A"/>
    <property type="match status" value="1"/>
</dbReference>
<dbReference type="PANTHER" id="PTHR43179">
    <property type="entry name" value="RHAMNOSYLTRANSFERASE WBBL"/>
    <property type="match status" value="1"/>
</dbReference>
<dbReference type="PATRIC" id="fig|1120926.3.peg.1035"/>
<dbReference type="OrthoDB" id="9771846at2"/>
<protein>
    <recommendedName>
        <fullName evidence="1">Glycosyltransferase 2-like domain-containing protein</fullName>
    </recommendedName>
</protein>
<comment type="caution">
    <text evidence="2">The sequence shown here is derived from an EMBL/GenBank/DDBJ whole genome shotgun (WGS) entry which is preliminary data.</text>
</comment>
<dbReference type="eggNOG" id="COG1216">
    <property type="taxonomic scope" value="Bacteria"/>
</dbReference>
<gene>
    <name evidence="2" type="ORF">F960_01078</name>
</gene>
<dbReference type="SUPFAM" id="SSF53448">
    <property type="entry name" value="Nucleotide-diphospho-sugar transferases"/>
    <property type="match status" value="1"/>
</dbReference>
<dbReference type="InterPro" id="IPR001173">
    <property type="entry name" value="Glyco_trans_2-like"/>
</dbReference>
<dbReference type="InterPro" id="IPR029044">
    <property type="entry name" value="Nucleotide-diphossugar_trans"/>
</dbReference>
<proteinExistence type="predicted"/>
<dbReference type="Pfam" id="PF00535">
    <property type="entry name" value="Glycos_transf_2"/>
    <property type="match status" value="1"/>
</dbReference>
<sequence>MIYASIVIYKHSLEELEPTLNSLFASDSVTKVILVDNDKSTWAKDFLHPKIIYIKSPSNNGFGFGHNLAIKEFAGQSDYFLICNPDIIYNFEDFENFFNFVKTRPEGLFLPKIIYPNGEDQFGARLLPSPMNLFARRFSKKLALQLDQQYLLKHYIIDKPTFVPYLSGCFMLFKSEVLIAIDGFDELFFMYMEDIDISRRCAEKFGNLYCPQFSITHVHEQASYKNRKLLKAHLQSAILYFNKWGWLYDSSRTRLNNQCVNALAKK</sequence>